<feature type="region of interest" description="Disordered" evidence="1">
    <location>
        <begin position="1"/>
        <end position="43"/>
    </location>
</feature>
<dbReference type="Pfam" id="PF07713">
    <property type="entry name" value="DUF1604"/>
    <property type="match status" value="1"/>
</dbReference>
<proteinExistence type="predicted"/>
<dbReference type="InterPro" id="IPR001683">
    <property type="entry name" value="PX_dom"/>
</dbReference>
<organism evidence="4 5">
    <name type="scientific">Peronospora effusa</name>
    <dbReference type="NCBI Taxonomy" id="542832"/>
    <lineage>
        <taxon>Eukaryota</taxon>
        <taxon>Sar</taxon>
        <taxon>Stramenopiles</taxon>
        <taxon>Oomycota</taxon>
        <taxon>Peronosporomycetes</taxon>
        <taxon>Peronosporales</taxon>
        <taxon>Peronosporaceae</taxon>
        <taxon>Peronospora</taxon>
    </lineage>
</organism>
<evidence type="ECO:0000313" key="5">
    <source>
        <dbReference type="Proteomes" id="UP000282087"/>
    </source>
</evidence>
<dbReference type="Pfam" id="PF00787">
    <property type="entry name" value="PX"/>
    <property type="match status" value="1"/>
</dbReference>
<sequence>MKLRASLSLPIAPPTKLRRHKSVQENQMSRASSVTKRRNEKQPQRLMQTMEQTLMDNVHVEFVKAVVPGRNKLASPRYIMRISNTALDQTWEMARTFKEFSELKDTIVSLLGYGHFCHSNCPWLYMYATHHFPRRRIFRSRSPSVIAGRLSELQTYFFTLLRMPKQNRNLDCAVAATKLPQLIYDFLFEGMVFDRSDFMRLSERLSFAGRDSSFIDTYPTQDTEECIICCNALVGDATVSIVPAALCSNQELTSMDKKVTGHVTAGLTTLNCGHCFHDECILAKLNESLTSCRCAQPRDAQGRRRFHGAFTGGFSAGYYNSVGSEEGWTPQTFSSSRGNRSSRVEQRPEDFMDEEDDPLMGKRLETSERYDTLQLASKHRLQQQQQSERAQAAAIPGFILPDDWVLPVNDSIGVNLLKQMGWKEGHGIGKRIRKYKFQEEEKERGGDVMQDADADKMHMQLQEKAEEEIYVPSRKVFDVQKVFPKPKLDRHGAGFDPYTDAPEFSVYKQQQQEKEKEGSYRQGVSFVDALNSSNGSNRVTSGYGLSALEENDDVDVYGTVSIAEYDRVIAPLGAKSNVQRITSSAQSFHRHEKTRRSRALCSDGISVLSGFELAVSKEKPPKVIKMRLAVPSGYTAYHRFDEDEDHDDAVTALYRKFNFLTDATSNGIFVTAKQRSVLLDDNRNDQSDADNVRTGAGDIAKPVESVFDLLGESQKAKLFDAVKQAKQGPPVSRLVPTASVDEPASPKGRQPLICGNNGDQFRATISASIAKRFVSSKSSNEEGRTDSSPNDVPQAKVSRRSQSLWIPKSILCKRFHVKCTGPVGSNGIDDKDDKKRDLFDEELVPHLMEYAADRAAHKQSEADMNKTSKSSEVVEVERAEVRDLPVLPAAQKSCASLLKSIFEPSDESDLSRDSSEDESDDNDDDGKREEALGESKQESPSKLTFGAHVALCSGGDAGESLLVAAEGYRDMSSLSDDEATISTASAASGRVREQVNRHRKRSHSVDTGDDQDAKRKPKEEKRKHKKHKKHHKHRSSSDRKDKKDKKERKSHESRSSRHSRRS</sequence>
<dbReference type="Proteomes" id="UP000282087">
    <property type="component" value="Unassembled WGS sequence"/>
</dbReference>
<dbReference type="PROSITE" id="PS50174">
    <property type="entry name" value="G_PATCH"/>
    <property type="match status" value="1"/>
</dbReference>
<dbReference type="PROSITE" id="PS50195">
    <property type="entry name" value="PX"/>
    <property type="match status" value="1"/>
</dbReference>
<dbReference type="InterPro" id="IPR013083">
    <property type="entry name" value="Znf_RING/FYVE/PHD"/>
</dbReference>
<evidence type="ECO:0008006" key="6">
    <source>
        <dbReference type="Google" id="ProtNLM"/>
    </source>
</evidence>
<feature type="region of interest" description="Disordered" evidence="1">
    <location>
        <begin position="730"/>
        <end position="756"/>
    </location>
</feature>
<feature type="compositionally biased region" description="Polar residues" evidence="1">
    <location>
        <begin position="329"/>
        <end position="341"/>
    </location>
</feature>
<evidence type="ECO:0000259" key="2">
    <source>
        <dbReference type="PROSITE" id="PS50174"/>
    </source>
</evidence>
<dbReference type="GO" id="GO:0005634">
    <property type="term" value="C:nucleus"/>
    <property type="evidence" value="ECO:0007669"/>
    <property type="project" value="TreeGrafter"/>
</dbReference>
<accession>A0A3M6VCH2</accession>
<reference evidence="4 5" key="1">
    <citation type="submission" date="2018-06" db="EMBL/GenBank/DDBJ databases">
        <title>Comparative genomics of downy mildews reveals potential adaptations to biotrophy.</title>
        <authorList>
            <person name="Fletcher K."/>
            <person name="Klosterman S.J."/>
            <person name="Derevnina L."/>
            <person name="Martin F."/>
            <person name="Koike S."/>
            <person name="Reyes Chin-Wo S."/>
            <person name="Mou B."/>
            <person name="Michelmore R."/>
        </authorList>
    </citation>
    <scope>NUCLEOTIDE SEQUENCE [LARGE SCALE GENOMIC DNA]</scope>
    <source>
        <strain evidence="4 5">R14</strain>
    </source>
</reference>
<evidence type="ECO:0000313" key="4">
    <source>
        <dbReference type="EMBL" id="RMX64012.1"/>
    </source>
</evidence>
<dbReference type="VEuPathDB" id="FungiDB:DD237_005228"/>
<dbReference type="GO" id="GO:0035091">
    <property type="term" value="F:phosphatidylinositol binding"/>
    <property type="evidence" value="ECO:0007669"/>
    <property type="project" value="InterPro"/>
</dbReference>
<evidence type="ECO:0000256" key="1">
    <source>
        <dbReference type="SAM" id="MobiDB-lite"/>
    </source>
</evidence>
<dbReference type="PANTHER" id="PTHR13384:SF19">
    <property type="entry name" value="G PATCH DOMAIN-CONTAINING PROTEIN 1"/>
    <property type="match status" value="1"/>
</dbReference>
<dbReference type="SUPFAM" id="SSF64268">
    <property type="entry name" value="PX domain"/>
    <property type="match status" value="1"/>
</dbReference>
<dbReference type="EMBL" id="QLLG01000346">
    <property type="protein sequence ID" value="RMX64012.1"/>
    <property type="molecule type" value="Genomic_DNA"/>
</dbReference>
<dbReference type="InterPro" id="IPR000467">
    <property type="entry name" value="G_patch_dom"/>
</dbReference>
<feature type="compositionally biased region" description="Polar residues" evidence="1">
    <location>
        <begin position="24"/>
        <end position="34"/>
    </location>
</feature>
<dbReference type="InterPro" id="IPR036871">
    <property type="entry name" value="PX_dom_sf"/>
</dbReference>
<feature type="region of interest" description="Disordered" evidence="1">
    <location>
        <begin position="854"/>
        <end position="874"/>
    </location>
</feature>
<dbReference type="PANTHER" id="PTHR13384">
    <property type="entry name" value="G PATCH DOMAIN-CONTAINING PROTEIN 1"/>
    <property type="match status" value="1"/>
</dbReference>
<feature type="compositionally biased region" description="Basic and acidic residues" evidence="1">
    <location>
        <begin position="1003"/>
        <end position="1020"/>
    </location>
</feature>
<dbReference type="GO" id="GO:0006397">
    <property type="term" value="P:mRNA processing"/>
    <property type="evidence" value="ECO:0007669"/>
    <property type="project" value="InterPro"/>
</dbReference>
<feature type="domain" description="PX" evidence="3">
    <location>
        <begin position="56"/>
        <end position="194"/>
    </location>
</feature>
<feature type="compositionally biased region" description="Basic and acidic residues" evidence="1">
    <location>
        <begin position="854"/>
        <end position="866"/>
    </location>
</feature>
<dbReference type="InterPro" id="IPR011666">
    <property type="entry name" value="DUF1604"/>
</dbReference>
<feature type="region of interest" description="Disordered" evidence="1">
    <location>
        <begin position="775"/>
        <end position="800"/>
    </location>
</feature>
<dbReference type="AlphaFoldDB" id="A0A3M6VCH2"/>
<dbReference type="Gene3D" id="3.30.40.10">
    <property type="entry name" value="Zinc/RING finger domain, C3HC4 (zinc finger)"/>
    <property type="match status" value="1"/>
</dbReference>
<dbReference type="STRING" id="542832.A0A3M6VCH2"/>
<evidence type="ECO:0000259" key="3">
    <source>
        <dbReference type="PROSITE" id="PS50195"/>
    </source>
</evidence>
<feature type="compositionally biased region" description="Basic and acidic residues" evidence="1">
    <location>
        <begin position="925"/>
        <end position="939"/>
    </location>
</feature>
<comment type="caution">
    <text evidence="4">The sequence shown here is derived from an EMBL/GenBank/DDBJ whole genome shotgun (WGS) entry which is preliminary data.</text>
</comment>
<feature type="compositionally biased region" description="Acidic residues" evidence="1">
    <location>
        <begin position="915"/>
        <end position="924"/>
    </location>
</feature>
<dbReference type="Gene3D" id="3.30.1520.10">
    <property type="entry name" value="Phox-like domain"/>
    <property type="match status" value="1"/>
</dbReference>
<feature type="region of interest" description="Disordered" evidence="1">
    <location>
        <begin position="905"/>
        <end position="944"/>
    </location>
</feature>
<gene>
    <name evidence="4" type="ORF">DD238_005070</name>
</gene>
<feature type="region of interest" description="Disordered" evidence="1">
    <location>
        <begin position="329"/>
        <end position="357"/>
    </location>
</feature>
<keyword evidence="5" id="KW-1185">Reference proteome</keyword>
<protein>
    <recommendedName>
        <fullName evidence="6">G-patch domain-containing protein</fullName>
    </recommendedName>
</protein>
<feature type="region of interest" description="Disordered" evidence="1">
    <location>
        <begin position="970"/>
        <end position="1062"/>
    </location>
</feature>
<dbReference type="GO" id="GO:0003723">
    <property type="term" value="F:RNA binding"/>
    <property type="evidence" value="ECO:0007669"/>
    <property type="project" value="TreeGrafter"/>
</dbReference>
<feature type="compositionally biased region" description="Basic residues" evidence="1">
    <location>
        <begin position="1021"/>
        <end position="1034"/>
    </location>
</feature>
<feature type="domain" description="G-patch" evidence="2">
    <location>
        <begin position="409"/>
        <end position="431"/>
    </location>
</feature>
<dbReference type="Pfam" id="PF01585">
    <property type="entry name" value="G-patch"/>
    <property type="match status" value="1"/>
</dbReference>
<name>A0A3M6VCH2_9STRA</name>